<dbReference type="AlphaFoldDB" id="A0A6M3JKE8"/>
<evidence type="ECO:0000313" key="1">
    <source>
        <dbReference type="EMBL" id="QJA70649.1"/>
    </source>
</evidence>
<proteinExistence type="predicted"/>
<dbReference type="EMBL" id="MT141809">
    <property type="protein sequence ID" value="QJA70649.1"/>
    <property type="molecule type" value="Genomic_DNA"/>
</dbReference>
<accession>A0A6M3JKE8</accession>
<gene>
    <name evidence="1" type="ORF">MM415A03618_0016</name>
</gene>
<sequence>MDAITHRASRAPAGIVREGRIGGCIATIATIATQGGTMEDASKVTGYYLRVWHGTDSKKADLDTQRGIVLAMRRQILQYVDNVARVEIAEVRDG</sequence>
<organism evidence="1">
    <name type="scientific">viral metagenome</name>
    <dbReference type="NCBI Taxonomy" id="1070528"/>
    <lineage>
        <taxon>unclassified sequences</taxon>
        <taxon>metagenomes</taxon>
        <taxon>organismal metagenomes</taxon>
    </lineage>
</organism>
<protein>
    <submittedName>
        <fullName evidence="1">Uncharacterized protein</fullName>
    </submittedName>
</protein>
<reference evidence="1" key="1">
    <citation type="submission" date="2020-03" db="EMBL/GenBank/DDBJ databases">
        <title>The deep terrestrial virosphere.</title>
        <authorList>
            <person name="Holmfeldt K."/>
            <person name="Nilsson E."/>
            <person name="Simone D."/>
            <person name="Lopez-Fernandez M."/>
            <person name="Wu X."/>
            <person name="de Brujin I."/>
            <person name="Lundin D."/>
            <person name="Andersson A."/>
            <person name="Bertilsson S."/>
            <person name="Dopson M."/>
        </authorList>
    </citation>
    <scope>NUCLEOTIDE SEQUENCE</scope>
    <source>
        <strain evidence="1">MM415A03618</strain>
    </source>
</reference>
<name>A0A6M3JKE8_9ZZZZ</name>